<name>A0A0P0VU26_ORYSJ</name>
<proteinExistence type="predicted"/>
<dbReference type="PaxDb" id="39947-A0A0P0VU26"/>
<organism evidence="1 2">
    <name type="scientific">Oryza sativa subsp. japonica</name>
    <name type="common">Rice</name>
    <dbReference type="NCBI Taxonomy" id="39947"/>
    <lineage>
        <taxon>Eukaryota</taxon>
        <taxon>Viridiplantae</taxon>
        <taxon>Streptophyta</taxon>
        <taxon>Embryophyta</taxon>
        <taxon>Tracheophyta</taxon>
        <taxon>Spermatophyta</taxon>
        <taxon>Magnoliopsida</taxon>
        <taxon>Liliopsida</taxon>
        <taxon>Poales</taxon>
        <taxon>Poaceae</taxon>
        <taxon>BOP clade</taxon>
        <taxon>Oryzoideae</taxon>
        <taxon>Oryzeae</taxon>
        <taxon>Oryzinae</taxon>
        <taxon>Oryza</taxon>
        <taxon>Oryza sativa</taxon>
    </lineage>
</organism>
<reference evidence="1 2" key="3">
    <citation type="journal article" date="2013" name="Rice">
        <title>Improvement of the Oryza sativa Nipponbare reference genome using next generation sequence and optical map data.</title>
        <authorList>
            <person name="Kawahara Y."/>
            <person name="de la Bastide M."/>
            <person name="Hamilton J.P."/>
            <person name="Kanamori H."/>
            <person name="McCombie W.R."/>
            <person name="Ouyang S."/>
            <person name="Schwartz D.C."/>
            <person name="Tanaka T."/>
            <person name="Wu J."/>
            <person name="Zhou S."/>
            <person name="Childs K.L."/>
            <person name="Davidson R.M."/>
            <person name="Lin H."/>
            <person name="Quesada-Ocampo L."/>
            <person name="Vaillancourt B."/>
            <person name="Sakai H."/>
            <person name="Lee S.S."/>
            <person name="Kim J."/>
            <person name="Numa H."/>
            <person name="Itoh T."/>
            <person name="Buell C.R."/>
            <person name="Matsumoto T."/>
        </authorList>
    </citation>
    <scope>NUCLEOTIDE SEQUENCE [LARGE SCALE GENOMIC DNA]</scope>
    <source>
        <strain evidence="2">cv. Nipponbare</strain>
    </source>
</reference>
<protein>
    <submittedName>
        <fullName evidence="1">Os03g0187550 protein</fullName>
    </submittedName>
</protein>
<evidence type="ECO:0000313" key="2">
    <source>
        <dbReference type="Proteomes" id="UP000059680"/>
    </source>
</evidence>
<sequence length="71" mass="8402">MRHLSGMISIIKHCKNLKHLFTLYIVKTYGLPNKLICMSYSLQINCVMTDRIYPAFLRCHQQRQLHINPIT</sequence>
<dbReference type="Proteomes" id="UP000059680">
    <property type="component" value="Chromosome 3"/>
</dbReference>
<keyword evidence="2" id="KW-1185">Reference proteome</keyword>
<dbReference type="InParanoid" id="A0A0P0VU26"/>
<reference evidence="1 2" key="2">
    <citation type="journal article" date="2013" name="Plant Cell Physiol.">
        <title>Rice Annotation Project Database (RAP-DB): an integrative and interactive database for rice genomics.</title>
        <authorList>
            <person name="Sakai H."/>
            <person name="Lee S.S."/>
            <person name="Tanaka T."/>
            <person name="Numa H."/>
            <person name="Kim J."/>
            <person name="Kawahara Y."/>
            <person name="Wakimoto H."/>
            <person name="Yang C.C."/>
            <person name="Iwamoto M."/>
            <person name="Abe T."/>
            <person name="Yamada Y."/>
            <person name="Muto A."/>
            <person name="Inokuchi H."/>
            <person name="Ikemura T."/>
            <person name="Matsumoto T."/>
            <person name="Sasaki T."/>
            <person name="Itoh T."/>
        </authorList>
    </citation>
    <scope>NUCLEOTIDE SEQUENCE [LARGE SCALE GENOMIC DNA]</scope>
    <source>
        <strain evidence="2">cv. Nipponbare</strain>
    </source>
</reference>
<reference evidence="2" key="1">
    <citation type="journal article" date="2005" name="Nature">
        <title>The map-based sequence of the rice genome.</title>
        <authorList>
            <consortium name="International rice genome sequencing project (IRGSP)"/>
            <person name="Matsumoto T."/>
            <person name="Wu J."/>
            <person name="Kanamori H."/>
            <person name="Katayose Y."/>
            <person name="Fujisawa M."/>
            <person name="Namiki N."/>
            <person name="Mizuno H."/>
            <person name="Yamamoto K."/>
            <person name="Antonio B.A."/>
            <person name="Baba T."/>
            <person name="Sakata K."/>
            <person name="Nagamura Y."/>
            <person name="Aoki H."/>
            <person name="Arikawa K."/>
            <person name="Arita K."/>
            <person name="Bito T."/>
            <person name="Chiden Y."/>
            <person name="Fujitsuka N."/>
            <person name="Fukunaka R."/>
            <person name="Hamada M."/>
            <person name="Harada C."/>
            <person name="Hayashi A."/>
            <person name="Hijishita S."/>
            <person name="Honda M."/>
            <person name="Hosokawa S."/>
            <person name="Ichikawa Y."/>
            <person name="Idonuma A."/>
            <person name="Iijima M."/>
            <person name="Ikeda M."/>
            <person name="Ikeno M."/>
            <person name="Ito K."/>
            <person name="Ito S."/>
            <person name="Ito T."/>
            <person name="Ito Y."/>
            <person name="Ito Y."/>
            <person name="Iwabuchi A."/>
            <person name="Kamiya K."/>
            <person name="Karasawa W."/>
            <person name="Kurita K."/>
            <person name="Katagiri S."/>
            <person name="Kikuta A."/>
            <person name="Kobayashi H."/>
            <person name="Kobayashi N."/>
            <person name="Machita K."/>
            <person name="Maehara T."/>
            <person name="Masukawa M."/>
            <person name="Mizubayashi T."/>
            <person name="Mukai Y."/>
            <person name="Nagasaki H."/>
            <person name="Nagata Y."/>
            <person name="Naito S."/>
            <person name="Nakashima M."/>
            <person name="Nakama Y."/>
            <person name="Nakamichi Y."/>
            <person name="Nakamura M."/>
            <person name="Meguro A."/>
            <person name="Negishi M."/>
            <person name="Ohta I."/>
            <person name="Ohta T."/>
            <person name="Okamoto M."/>
            <person name="Ono N."/>
            <person name="Saji S."/>
            <person name="Sakaguchi M."/>
            <person name="Sakai K."/>
            <person name="Shibata M."/>
            <person name="Shimokawa T."/>
            <person name="Song J."/>
            <person name="Takazaki Y."/>
            <person name="Terasawa K."/>
            <person name="Tsugane M."/>
            <person name="Tsuji K."/>
            <person name="Ueda S."/>
            <person name="Waki K."/>
            <person name="Yamagata H."/>
            <person name="Yamamoto M."/>
            <person name="Yamamoto S."/>
            <person name="Yamane H."/>
            <person name="Yoshiki S."/>
            <person name="Yoshihara R."/>
            <person name="Yukawa K."/>
            <person name="Zhong H."/>
            <person name="Yano M."/>
            <person name="Yuan Q."/>
            <person name="Ouyang S."/>
            <person name="Liu J."/>
            <person name="Jones K.M."/>
            <person name="Gansberger K."/>
            <person name="Moffat K."/>
            <person name="Hill J."/>
            <person name="Bera J."/>
            <person name="Fadrosh D."/>
            <person name="Jin S."/>
            <person name="Johri S."/>
            <person name="Kim M."/>
            <person name="Overton L."/>
            <person name="Reardon M."/>
            <person name="Tsitrin T."/>
            <person name="Vuong H."/>
            <person name="Weaver B."/>
            <person name="Ciecko A."/>
            <person name="Tallon L."/>
            <person name="Jackson J."/>
            <person name="Pai G."/>
            <person name="Aken S.V."/>
            <person name="Utterback T."/>
            <person name="Reidmuller S."/>
            <person name="Feldblyum T."/>
            <person name="Hsiao J."/>
            <person name="Zismann V."/>
            <person name="Iobst S."/>
            <person name="de Vazeille A.R."/>
            <person name="Buell C.R."/>
            <person name="Ying K."/>
            <person name="Li Y."/>
            <person name="Lu T."/>
            <person name="Huang Y."/>
            <person name="Zhao Q."/>
            <person name="Feng Q."/>
            <person name="Zhang L."/>
            <person name="Zhu J."/>
            <person name="Weng Q."/>
            <person name="Mu J."/>
            <person name="Lu Y."/>
            <person name="Fan D."/>
            <person name="Liu Y."/>
            <person name="Guan J."/>
            <person name="Zhang Y."/>
            <person name="Yu S."/>
            <person name="Liu X."/>
            <person name="Zhang Y."/>
            <person name="Hong G."/>
            <person name="Han B."/>
            <person name="Choisne N."/>
            <person name="Demange N."/>
            <person name="Orjeda G."/>
            <person name="Samain S."/>
            <person name="Cattolico L."/>
            <person name="Pelletier E."/>
            <person name="Couloux A."/>
            <person name="Segurens B."/>
            <person name="Wincker P."/>
            <person name="D'Hont A."/>
            <person name="Scarpelli C."/>
            <person name="Weissenbach J."/>
            <person name="Salanoubat M."/>
            <person name="Quetier F."/>
            <person name="Yu Y."/>
            <person name="Kim H.R."/>
            <person name="Rambo T."/>
            <person name="Currie J."/>
            <person name="Collura K."/>
            <person name="Luo M."/>
            <person name="Yang T."/>
            <person name="Ammiraju J.S.S."/>
            <person name="Engler F."/>
            <person name="Soderlund C."/>
            <person name="Wing R.A."/>
            <person name="Palmer L.E."/>
            <person name="de la Bastide M."/>
            <person name="Spiegel L."/>
            <person name="Nascimento L."/>
            <person name="Zutavern T."/>
            <person name="O'Shaughnessy A."/>
            <person name="Dike S."/>
            <person name="Dedhia N."/>
            <person name="Preston R."/>
            <person name="Balija V."/>
            <person name="McCombie W.R."/>
            <person name="Chow T."/>
            <person name="Chen H."/>
            <person name="Chung M."/>
            <person name="Chen C."/>
            <person name="Shaw J."/>
            <person name="Wu H."/>
            <person name="Hsiao K."/>
            <person name="Chao Y."/>
            <person name="Chu M."/>
            <person name="Cheng C."/>
            <person name="Hour A."/>
            <person name="Lee P."/>
            <person name="Lin S."/>
            <person name="Lin Y."/>
            <person name="Liou J."/>
            <person name="Liu S."/>
            <person name="Hsing Y."/>
            <person name="Raghuvanshi S."/>
            <person name="Mohanty A."/>
            <person name="Bharti A.K."/>
            <person name="Gaur A."/>
            <person name="Gupta V."/>
            <person name="Kumar D."/>
            <person name="Ravi V."/>
            <person name="Vij S."/>
            <person name="Kapur A."/>
            <person name="Khurana P."/>
            <person name="Khurana P."/>
            <person name="Khurana J.P."/>
            <person name="Tyagi A.K."/>
            <person name="Gaikwad K."/>
            <person name="Singh A."/>
            <person name="Dalal V."/>
            <person name="Srivastava S."/>
            <person name="Dixit A."/>
            <person name="Pal A.K."/>
            <person name="Ghazi I.A."/>
            <person name="Yadav M."/>
            <person name="Pandit A."/>
            <person name="Bhargava A."/>
            <person name="Sureshbabu K."/>
            <person name="Batra K."/>
            <person name="Sharma T.R."/>
            <person name="Mohapatra T."/>
            <person name="Singh N.K."/>
            <person name="Messing J."/>
            <person name="Nelson A.B."/>
            <person name="Fuks G."/>
            <person name="Kavchok S."/>
            <person name="Keizer G."/>
            <person name="Linton E."/>
            <person name="Llaca V."/>
            <person name="Song R."/>
            <person name="Tanyolac B."/>
            <person name="Young S."/>
            <person name="Ho-Il K."/>
            <person name="Hahn J.H."/>
            <person name="Sangsakoo G."/>
            <person name="Vanavichit A."/>
            <person name="de Mattos Luiz.A.T."/>
            <person name="Zimmer P.D."/>
            <person name="Malone G."/>
            <person name="Dellagostin O."/>
            <person name="de Oliveira A.C."/>
            <person name="Bevan M."/>
            <person name="Bancroft I."/>
            <person name="Minx P."/>
            <person name="Cordum H."/>
            <person name="Wilson R."/>
            <person name="Cheng Z."/>
            <person name="Jin W."/>
            <person name="Jiang J."/>
            <person name="Leong S.A."/>
            <person name="Iwama H."/>
            <person name="Gojobori T."/>
            <person name="Itoh T."/>
            <person name="Niimura Y."/>
            <person name="Fujii Y."/>
            <person name="Habara T."/>
            <person name="Sakai H."/>
            <person name="Sato Y."/>
            <person name="Wilson G."/>
            <person name="Kumar K."/>
            <person name="McCouch S."/>
            <person name="Juretic N."/>
            <person name="Hoen D."/>
            <person name="Wright S."/>
            <person name="Bruskiewich R."/>
            <person name="Bureau T."/>
            <person name="Miyao A."/>
            <person name="Hirochika H."/>
            <person name="Nishikawa T."/>
            <person name="Kadowaki K."/>
            <person name="Sugiura M."/>
            <person name="Burr B."/>
            <person name="Sasaki T."/>
        </authorList>
    </citation>
    <scope>NUCLEOTIDE SEQUENCE [LARGE SCALE GENOMIC DNA]</scope>
    <source>
        <strain evidence="2">cv. Nipponbare</strain>
    </source>
</reference>
<dbReference type="EMBL" id="AP014959">
    <property type="protein sequence ID" value="BAS82692.1"/>
    <property type="molecule type" value="Genomic_DNA"/>
</dbReference>
<evidence type="ECO:0000313" key="1">
    <source>
        <dbReference type="EMBL" id="BAS82692.1"/>
    </source>
</evidence>
<dbReference type="Gramene" id="Os03t0187550-01">
    <property type="protein sequence ID" value="Os03t0187550-01"/>
    <property type="gene ID" value="Os03g0187550"/>
</dbReference>
<dbReference type="AlphaFoldDB" id="A0A0P0VU26"/>
<accession>A0A0P0VU26</accession>
<gene>
    <name evidence="1" type="ordered locus">Os03g0187550</name>
    <name evidence="1" type="ORF">OSNPB_030187550</name>
</gene>